<reference evidence="3" key="1">
    <citation type="submission" date="2017-09" db="EMBL/GenBank/DDBJ databases">
        <title>Depth-based differentiation of microbial function through sediment-hosted aquifers and enrichment of novel symbionts in the deep terrestrial subsurface.</title>
        <authorList>
            <person name="Probst A.J."/>
            <person name="Ladd B."/>
            <person name="Jarett J.K."/>
            <person name="Geller-Mcgrath D.E."/>
            <person name="Sieber C.M.K."/>
            <person name="Emerson J.B."/>
            <person name="Anantharaman K."/>
            <person name="Thomas B.C."/>
            <person name="Malmstrom R."/>
            <person name="Stieglmeier M."/>
            <person name="Klingl A."/>
            <person name="Woyke T."/>
            <person name="Ryan C.M."/>
            <person name="Banfield J.F."/>
        </authorList>
    </citation>
    <scope>NUCLEOTIDE SEQUENCE [LARGE SCALE GENOMIC DNA]</scope>
</reference>
<gene>
    <name evidence="2" type="ORF">COT78_04110</name>
</gene>
<organism evidence="2 3">
    <name type="scientific">Candidatus Berkelbacteria bacterium CG10_big_fil_rev_8_21_14_0_10_43_13</name>
    <dbReference type="NCBI Taxonomy" id="1974514"/>
    <lineage>
        <taxon>Bacteria</taxon>
        <taxon>Candidatus Berkelbacteria</taxon>
    </lineage>
</organism>
<feature type="compositionally biased region" description="Basic and acidic residues" evidence="1">
    <location>
        <begin position="43"/>
        <end position="59"/>
    </location>
</feature>
<proteinExistence type="predicted"/>
<sequence>MGLSEPSEPMDGKIEQQAIEEHIDQPEQKTEQSPDDSPQVAFKKNEPGQLRDLRRKIGEGDPGQMSDGEKARRYIEYANEVLNKDGKLDPEMQKTITIGVALVCKRIGDELGFRSALNQLKILFGTGSDDDCVKVLDEIELSENEDNHEEKAA</sequence>
<dbReference type="AlphaFoldDB" id="A0A2H0W5F9"/>
<name>A0A2H0W5F9_9BACT</name>
<dbReference type="Proteomes" id="UP000231382">
    <property type="component" value="Unassembled WGS sequence"/>
</dbReference>
<protein>
    <submittedName>
        <fullName evidence="2">Uncharacterized protein</fullName>
    </submittedName>
</protein>
<evidence type="ECO:0000313" key="3">
    <source>
        <dbReference type="Proteomes" id="UP000231382"/>
    </source>
</evidence>
<feature type="region of interest" description="Disordered" evidence="1">
    <location>
        <begin position="1"/>
        <end position="70"/>
    </location>
</feature>
<evidence type="ECO:0000313" key="2">
    <source>
        <dbReference type="EMBL" id="PIS07311.1"/>
    </source>
</evidence>
<feature type="compositionally biased region" description="Basic and acidic residues" evidence="1">
    <location>
        <begin position="10"/>
        <end position="32"/>
    </location>
</feature>
<comment type="caution">
    <text evidence="2">The sequence shown here is derived from an EMBL/GenBank/DDBJ whole genome shotgun (WGS) entry which is preliminary data.</text>
</comment>
<evidence type="ECO:0000256" key="1">
    <source>
        <dbReference type="SAM" id="MobiDB-lite"/>
    </source>
</evidence>
<accession>A0A2H0W5F9</accession>
<dbReference type="EMBL" id="PEZW01000028">
    <property type="protein sequence ID" value="PIS07311.1"/>
    <property type="molecule type" value="Genomic_DNA"/>
</dbReference>